<dbReference type="KEGG" id="ath:AT5G49220"/>
<feature type="compositionally biased region" description="Basic and acidic residues" evidence="1">
    <location>
        <begin position="39"/>
        <end position="59"/>
    </location>
</feature>
<reference evidence="5" key="2">
    <citation type="submission" date="2016-03" db="EMBL/GenBank/DDBJ databases">
        <title>Full-length assembly of Arabidopsis thaliana Ler reveals the complement of translocations and inversions.</title>
        <authorList>
            <person name="Zapata L."/>
            <person name="Schneeberger K."/>
            <person name="Ossowski S."/>
        </authorList>
    </citation>
    <scope>NUCLEOTIDE SEQUENCE [LARGE SCALE GENOMIC DNA]</scope>
    <source>
        <tissue evidence="5">Leaf</tissue>
    </source>
</reference>
<evidence type="ECO:0000313" key="6">
    <source>
        <dbReference type="Proteomes" id="UP000078284"/>
    </source>
</evidence>
<dbReference type="ExpressionAtlas" id="A0A178UF50">
    <property type="expression patterns" value="baseline and differential"/>
</dbReference>
<dbReference type="EMBL" id="LR881470">
    <property type="protein sequence ID" value="CAD5334401.1"/>
    <property type="molecule type" value="Genomic_DNA"/>
</dbReference>
<reference evidence="4 8" key="4">
    <citation type="submission" date="2020-09" db="EMBL/GenBank/DDBJ databases">
        <authorList>
            <person name="Ashkenazy H."/>
        </authorList>
    </citation>
    <scope>NUCLEOTIDE SEQUENCE [LARGE SCALE GENOMIC DNA]</scope>
    <source>
        <strain evidence="8">cv. Cdm-0</strain>
    </source>
</reference>
<gene>
    <name evidence="2" type="ordered locus">At5g49220</name>
    <name evidence="5" type="ordered locus">AXX17_At5g47950</name>
    <name evidence="4" type="ORF">AT9943_LOCUS21705</name>
    <name evidence="3" type="ORF">C24_LOCUS25001</name>
</gene>
<dbReference type="GeneID" id="834982"/>
<name>A0A178UF50_ARATH</name>
<proteinExistence type="predicted"/>
<evidence type="ECO:0000313" key="5">
    <source>
        <dbReference type="EMBL" id="OAO92536.1"/>
    </source>
</evidence>
<dbReference type="Proteomes" id="UP000434276">
    <property type="component" value="Unassembled WGS sequence"/>
</dbReference>
<feature type="region of interest" description="Disordered" evidence="1">
    <location>
        <begin position="197"/>
        <end position="219"/>
    </location>
</feature>
<feature type="region of interest" description="Disordered" evidence="1">
    <location>
        <begin position="1"/>
        <end position="77"/>
    </location>
</feature>
<dbReference type="EMBL" id="CACSHJ010000096">
    <property type="protein sequence ID" value="CAA0408617.1"/>
    <property type="molecule type" value="Genomic_DNA"/>
</dbReference>
<dbReference type="Proteomes" id="UP000078284">
    <property type="component" value="Chromosome 5"/>
</dbReference>
<feature type="compositionally biased region" description="Low complexity" evidence="1">
    <location>
        <begin position="27"/>
        <end position="38"/>
    </location>
</feature>
<accession>A0A178UF50</accession>
<dbReference type="OrthoDB" id="784906at2759"/>
<dbReference type="EMBL" id="LUHQ01000005">
    <property type="protein sequence ID" value="OAO92536.1"/>
    <property type="molecule type" value="Genomic_DNA"/>
</dbReference>
<organism evidence="5 6">
    <name type="scientific">Arabidopsis thaliana</name>
    <name type="common">Mouse-ear cress</name>
    <dbReference type="NCBI Taxonomy" id="3702"/>
    <lineage>
        <taxon>Eukaryota</taxon>
        <taxon>Viridiplantae</taxon>
        <taxon>Streptophyta</taxon>
        <taxon>Embryophyta</taxon>
        <taxon>Tracheophyta</taxon>
        <taxon>Spermatophyta</taxon>
        <taxon>Magnoliopsida</taxon>
        <taxon>eudicotyledons</taxon>
        <taxon>Gunneridae</taxon>
        <taxon>Pentapetalae</taxon>
        <taxon>rosids</taxon>
        <taxon>malvids</taxon>
        <taxon>Brassicales</taxon>
        <taxon>Brassicaceae</taxon>
        <taxon>Camelineae</taxon>
        <taxon>Arabidopsis</taxon>
    </lineage>
</organism>
<dbReference type="Proteomes" id="UP000516314">
    <property type="component" value="Chromosome 5"/>
</dbReference>
<sequence>MSGSGGVSIARTAIRGENRFYNPPPMRRMQQEAQLQQQIREKQRRDDEDEVLMDKERRKAATVAPRTTRKGLGVSESKSRVVVSGSEVCAGSSDSSSGSGRVLSDGSNLDRFLEHTTPVVPARLFPMRSRWELKTRESDCHTYFVLEDLWESFAEWSAYGAGVPLEMHPLEMHGNDSTVQYYVPYLSGIQLYVDPLKKPRNPVGDNEGSSEGSSNSRTLPVDLSVGELNRISLKDQSITGSLSSGEAEISNPQGRLLFEYLEYEPPFGREPLANKISDLASRVPELMTYRSCDLLPSSWVSVSWYPIYRIPVGPTLQNLDACFLTFHSLSTAPPQSAMGCSDSQPSTKLPLPTFGLASYKLKVSVWNQNRIQESQKMTSLLQAADKWLKRLQVDHPDYRFFTSNSPQMR</sequence>
<evidence type="ECO:0000313" key="4">
    <source>
        <dbReference type="EMBL" id="CAD5334401.1"/>
    </source>
</evidence>
<dbReference type="PANTHER" id="PTHR31343:SF67">
    <property type="entry name" value="DUF789 FAMILY PROTEIN"/>
    <property type="match status" value="1"/>
</dbReference>
<dbReference type="OMA" id="KTIMRGM"/>
<feature type="compositionally biased region" description="Low complexity" evidence="1">
    <location>
        <begin position="206"/>
        <end position="216"/>
    </location>
</feature>
<protein>
    <submittedName>
        <fullName evidence="4">(thale cress) hypothetical protein</fullName>
    </submittedName>
</protein>
<reference evidence="6" key="1">
    <citation type="journal article" date="2016" name="Proc. Natl. Acad. Sci. U.S.A.">
        <title>Chromosome-level assembly of Arabidopsis thaliana Ler reveals the extent of translocation and inversion polymorphisms.</title>
        <authorList>
            <person name="Zapata L."/>
            <person name="Ding J."/>
            <person name="Willing E.M."/>
            <person name="Hartwig B."/>
            <person name="Bezdan D."/>
            <person name="Jiao W.B."/>
            <person name="Patel V."/>
            <person name="Velikkakam James G."/>
            <person name="Koornneef M."/>
            <person name="Ossowski S."/>
            <person name="Schneeberger K."/>
        </authorList>
    </citation>
    <scope>NUCLEOTIDE SEQUENCE [LARGE SCALE GENOMIC DNA]</scope>
    <source>
        <strain evidence="6">cv. Landsberg erecta</strain>
    </source>
</reference>
<dbReference type="AlphaFoldDB" id="A0A178UF50"/>
<dbReference type="Araport" id="AT5G49220"/>
<dbReference type="InterPro" id="IPR008507">
    <property type="entry name" value="DUF789"/>
</dbReference>
<dbReference type="Pfam" id="PF05623">
    <property type="entry name" value="DUF789"/>
    <property type="match status" value="1"/>
</dbReference>
<evidence type="ECO:0000313" key="2">
    <source>
        <dbReference type="Araport" id="AT5G49220"/>
    </source>
</evidence>
<evidence type="ECO:0000256" key="1">
    <source>
        <dbReference type="SAM" id="MobiDB-lite"/>
    </source>
</evidence>
<evidence type="ECO:0000313" key="3">
    <source>
        <dbReference type="EMBL" id="CAA0408617.1"/>
    </source>
</evidence>
<reference evidence="3 7" key="3">
    <citation type="submission" date="2019-12" db="EMBL/GenBank/DDBJ databases">
        <authorList>
            <person name="Jiao W.-B."/>
            <person name="Schneeberger K."/>
        </authorList>
    </citation>
    <scope>NUCLEOTIDE SEQUENCE [LARGE SCALE GENOMIC DNA]</scope>
    <source>
        <strain evidence="7">cv. C24</strain>
    </source>
</reference>
<dbReference type="RefSeq" id="NP_199733.2">
    <property type="nucleotide sequence ID" value="NM_124299.5"/>
</dbReference>
<evidence type="ECO:0000313" key="8">
    <source>
        <dbReference type="Proteomes" id="UP000516314"/>
    </source>
</evidence>
<dbReference type="PANTHER" id="PTHR31343">
    <property type="entry name" value="T15D22.8"/>
    <property type="match status" value="1"/>
</dbReference>
<evidence type="ECO:0000313" key="7">
    <source>
        <dbReference type="Proteomes" id="UP000434276"/>
    </source>
</evidence>